<comment type="caution">
    <text evidence="2">The sequence shown here is derived from an EMBL/GenBank/DDBJ whole genome shotgun (WGS) entry which is preliminary data.</text>
</comment>
<gene>
    <name evidence="2" type="ORF">IW967_14700</name>
</gene>
<sequence length="63" mass="6584">MKRSTWLHAGAAYVGAAALAATYLPGVIDDAQPVAHFSQHLAITAAAFLTAYGVERLRQSAGK</sequence>
<dbReference type="Proteomes" id="UP000642910">
    <property type="component" value="Unassembled WGS sequence"/>
</dbReference>
<dbReference type="RefSeq" id="WP_067847362.1">
    <property type="nucleotide sequence ID" value="NZ_JADPKZ010000048.1"/>
</dbReference>
<protein>
    <submittedName>
        <fullName evidence="2">Uncharacterized protein</fullName>
    </submittedName>
</protein>
<proteinExistence type="predicted"/>
<feature type="transmembrane region" description="Helical" evidence="1">
    <location>
        <begin position="36"/>
        <end position="54"/>
    </location>
</feature>
<keyword evidence="3" id="KW-1185">Reference proteome</keyword>
<name>A0ABS0F763_9BACL</name>
<evidence type="ECO:0000313" key="2">
    <source>
        <dbReference type="EMBL" id="MBF8379097.1"/>
    </source>
</evidence>
<organism evidence="2 3">
    <name type="scientific">Alicyclobacillus mali</name>
    <name type="common">ex Roth et al. 2021</name>
    <dbReference type="NCBI Taxonomy" id="1123961"/>
    <lineage>
        <taxon>Bacteria</taxon>
        <taxon>Bacillati</taxon>
        <taxon>Bacillota</taxon>
        <taxon>Bacilli</taxon>
        <taxon>Bacillales</taxon>
        <taxon>Alicyclobacillaceae</taxon>
        <taxon>Alicyclobacillus</taxon>
    </lineage>
</organism>
<keyword evidence="1" id="KW-0472">Membrane</keyword>
<keyword evidence="1" id="KW-0812">Transmembrane</keyword>
<evidence type="ECO:0000313" key="3">
    <source>
        <dbReference type="Proteomes" id="UP000642910"/>
    </source>
</evidence>
<accession>A0ABS0F763</accession>
<dbReference type="EMBL" id="JADPKZ010000048">
    <property type="protein sequence ID" value="MBF8379097.1"/>
    <property type="molecule type" value="Genomic_DNA"/>
</dbReference>
<reference evidence="2 3" key="1">
    <citation type="submission" date="2020-11" db="EMBL/GenBank/DDBJ databases">
        <title>Genomic insight of Alicyclobacillus mali FL 18 reveals a new arsenic-resistant strain, with potential in environmental biotechnology.</title>
        <authorList>
            <person name="Fiorentino G."/>
            <person name="Gallo G."/>
            <person name="Aulitto M."/>
        </authorList>
    </citation>
    <scope>NUCLEOTIDE SEQUENCE [LARGE SCALE GENOMIC DNA]</scope>
    <source>
        <strain evidence="2 3">FL 18</strain>
    </source>
</reference>
<evidence type="ECO:0000256" key="1">
    <source>
        <dbReference type="SAM" id="Phobius"/>
    </source>
</evidence>
<keyword evidence="1" id="KW-1133">Transmembrane helix</keyword>